<dbReference type="EMBL" id="BNAR01000004">
    <property type="protein sequence ID" value="GHH39072.1"/>
    <property type="molecule type" value="Genomic_DNA"/>
</dbReference>
<keyword evidence="2" id="KW-0238">DNA-binding</keyword>
<dbReference type="Pfam" id="PF09339">
    <property type="entry name" value="HTH_IclR"/>
    <property type="match status" value="1"/>
</dbReference>
<dbReference type="InterPro" id="IPR011991">
    <property type="entry name" value="ArsR-like_HTH"/>
</dbReference>
<dbReference type="PANTHER" id="PTHR30136">
    <property type="entry name" value="HELIX-TURN-HELIX TRANSCRIPTIONAL REGULATOR, ICLR FAMILY"/>
    <property type="match status" value="1"/>
</dbReference>
<protein>
    <submittedName>
        <fullName evidence="6">HTH-type transcriptional regulator KipR</fullName>
    </submittedName>
</protein>
<name>A0ABQ3MEV7_9PSEU</name>
<dbReference type="Pfam" id="PF01614">
    <property type="entry name" value="IclR_C"/>
    <property type="match status" value="1"/>
</dbReference>
<dbReference type="SMART" id="SM00346">
    <property type="entry name" value="HTH_ICLR"/>
    <property type="match status" value="1"/>
</dbReference>
<dbReference type="CDD" id="cd00090">
    <property type="entry name" value="HTH_ARSR"/>
    <property type="match status" value="1"/>
</dbReference>
<dbReference type="SUPFAM" id="SSF46785">
    <property type="entry name" value="Winged helix' DNA-binding domain"/>
    <property type="match status" value="1"/>
</dbReference>
<sequence>MQAVERVSAVLLSFTESNRDLGVTEIAEAVNLPKSAVHRILDALTKSGLLAKDPERSRYSLGPRLMELSLASLGSMDIRTLSQPIMEDVRDAVGETVTLSFVVGKERMYVAQVESKQDVRMTVEVGRRAPLYAGASGRAILMTFSPADLDAYLAGVDLAPLTERTIRDRTTLRAMLDVDQRRGYSVSRGERDPYAAAVAAPIVARGNRAIGCFSVCGPHERLKDAVAETLGPVVTEAAAKLSALLRGTND</sequence>
<accession>A0ABQ3MEV7</accession>
<evidence type="ECO:0000256" key="1">
    <source>
        <dbReference type="ARBA" id="ARBA00023015"/>
    </source>
</evidence>
<dbReference type="Gene3D" id="3.30.450.40">
    <property type="match status" value="1"/>
</dbReference>
<evidence type="ECO:0000313" key="6">
    <source>
        <dbReference type="EMBL" id="GHH39072.1"/>
    </source>
</evidence>
<comment type="caution">
    <text evidence="6">The sequence shown here is derived from an EMBL/GenBank/DDBJ whole genome shotgun (WGS) entry which is preliminary data.</text>
</comment>
<dbReference type="InterPro" id="IPR036388">
    <property type="entry name" value="WH-like_DNA-bd_sf"/>
</dbReference>
<evidence type="ECO:0000256" key="2">
    <source>
        <dbReference type="ARBA" id="ARBA00023125"/>
    </source>
</evidence>
<dbReference type="RefSeq" id="WP_191298535.1">
    <property type="nucleotide sequence ID" value="NZ_BNAR01000004.1"/>
</dbReference>
<dbReference type="InterPro" id="IPR050707">
    <property type="entry name" value="HTH_MetabolicPath_Reg"/>
</dbReference>
<evidence type="ECO:0000313" key="7">
    <source>
        <dbReference type="Proteomes" id="UP000605568"/>
    </source>
</evidence>
<dbReference type="InterPro" id="IPR005471">
    <property type="entry name" value="Tscrpt_reg_IclR_N"/>
</dbReference>
<proteinExistence type="predicted"/>
<evidence type="ECO:0000256" key="3">
    <source>
        <dbReference type="ARBA" id="ARBA00023163"/>
    </source>
</evidence>
<keyword evidence="3" id="KW-0804">Transcription</keyword>
<feature type="domain" description="HTH iclR-type" evidence="4">
    <location>
        <begin position="1"/>
        <end position="63"/>
    </location>
</feature>
<feature type="domain" description="IclR-ED" evidence="5">
    <location>
        <begin position="64"/>
        <end position="247"/>
    </location>
</feature>
<dbReference type="PROSITE" id="PS51078">
    <property type="entry name" value="ICLR_ED"/>
    <property type="match status" value="1"/>
</dbReference>
<dbReference type="InterPro" id="IPR029016">
    <property type="entry name" value="GAF-like_dom_sf"/>
</dbReference>
<dbReference type="InterPro" id="IPR014757">
    <property type="entry name" value="Tscrpt_reg_IclR_C"/>
</dbReference>
<keyword evidence="7" id="KW-1185">Reference proteome</keyword>
<organism evidence="6 7">
    <name type="scientific">Lentzea cavernae</name>
    <dbReference type="NCBI Taxonomy" id="2020703"/>
    <lineage>
        <taxon>Bacteria</taxon>
        <taxon>Bacillati</taxon>
        <taxon>Actinomycetota</taxon>
        <taxon>Actinomycetes</taxon>
        <taxon>Pseudonocardiales</taxon>
        <taxon>Pseudonocardiaceae</taxon>
        <taxon>Lentzea</taxon>
    </lineage>
</organism>
<reference evidence="7" key="1">
    <citation type="journal article" date="2019" name="Int. J. Syst. Evol. Microbiol.">
        <title>The Global Catalogue of Microorganisms (GCM) 10K type strain sequencing project: providing services to taxonomists for standard genome sequencing and annotation.</title>
        <authorList>
            <consortium name="The Broad Institute Genomics Platform"/>
            <consortium name="The Broad Institute Genome Sequencing Center for Infectious Disease"/>
            <person name="Wu L."/>
            <person name="Ma J."/>
        </authorList>
    </citation>
    <scope>NUCLEOTIDE SEQUENCE [LARGE SCALE GENOMIC DNA]</scope>
    <source>
        <strain evidence="7">CGMCC 4.7367</strain>
    </source>
</reference>
<gene>
    <name evidence="6" type="primary">kipR</name>
    <name evidence="6" type="ORF">GCM10017774_30050</name>
</gene>
<dbReference type="PROSITE" id="PS51077">
    <property type="entry name" value="HTH_ICLR"/>
    <property type="match status" value="1"/>
</dbReference>
<keyword evidence="1" id="KW-0805">Transcription regulation</keyword>
<dbReference type="SUPFAM" id="SSF55781">
    <property type="entry name" value="GAF domain-like"/>
    <property type="match status" value="1"/>
</dbReference>
<dbReference type="PANTHER" id="PTHR30136:SF35">
    <property type="entry name" value="HTH-TYPE TRANSCRIPTIONAL REGULATOR RV1719"/>
    <property type="match status" value="1"/>
</dbReference>
<evidence type="ECO:0000259" key="4">
    <source>
        <dbReference type="PROSITE" id="PS51077"/>
    </source>
</evidence>
<dbReference type="InterPro" id="IPR036390">
    <property type="entry name" value="WH_DNA-bd_sf"/>
</dbReference>
<dbReference type="Gene3D" id="1.10.10.10">
    <property type="entry name" value="Winged helix-like DNA-binding domain superfamily/Winged helix DNA-binding domain"/>
    <property type="match status" value="1"/>
</dbReference>
<evidence type="ECO:0000259" key="5">
    <source>
        <dbReference type="PROSITE" id="PS51078"/>
    </source>
</evidence>
<dbReference type="Proteomes" id="UP000605568">
    <property type="component" value="Unassembled WGS sequence"/>
</dbReference>